<organism evidence="1 2">
    <name type="scientific">Giesbergeria sinuosa</name>
    <dbReference type="NCBI Taxonomy" id="80883"/>
    <lineage>
        <taxon>Bacteria</taxon>
        <taxon>Pseudomonadati</taxon>
        <taxon>Pseudomonadota</taxon>
        <taxon>Betaproteobacteria</taxon>
        <taxon>Burkholderiales</taxon>
        <taxon>Comamonadaceae</taxon>
        <taxon>Giesbergeria</taxon>
    </lineage>
</organism>
<gene>
    <name evidence="1" type="ORF">ACFO6X_07320</name>
</gene>
<evidence type="ECO:0000313" key="2">
    <source>
        <dbReference type="Proteomes" id="UP001596001"/>
    </source>
</evidence>
<name>A0ABV9QEM9_9BURK</name>
<proteinExistence type="predicted"/>
<evidence type="ECO:0000313" key="1">
    <source>
        <dbReference type="EMBL" id="MFC4788792.1"/>
    </source>
</evidence>
<keyword evidence="2" id="KW-1185">Reference proteome</keyword>
<dbReference type="EMBL" id="JBHSHJ010000004">
    <property type="protein sequence ID" value="MFC4788792.1"/>
    <property type="molecule type" value="Genomic_DNA"/>
</dbReference>
<accession>A0ABV9QEM9</accession>
<dbReference type="Proteomes" id="UP001596001">
    <property type="component" value="Unassembled WGS sequence"/>
</dbReference>
<comment type="caution">
    <text evidence="1">The sequence shown here is derived from an EMBL/GenBank/DDBJ whole genome shotgun (WGS) entry which is preliminary data.</text>
</comment>
<protein>
    <submittedName>
        <fullName evidence="1">Uncharacterized protein</fullName>
    </submittedName>
</protein>
<reference evidence="2" key="1">
    <citation type="journal article" date="2019" name="Int. J. Syst. Evol. Microbiol.">
        <title>The Global Catalogue of Microorganisms (GCM) 10K type strain sequencing project: providing services to taxonomists for standard genome sequencing and annotation.</title>
        <authorList>
            <consortium name="The Broad Institute Genomics Platform"/>
            <consortium name="The Broad Institute Genome Sequencing Center for Infectious Disease"/>
            <person name="Wu L."/>
            <person name="Ma J."/>
        </authorList>
    </citation>
    <scope>NUCLEOTIDE SEQUENCE [LARGE SCALE GENOMIC DNA]</scope>
    <source>
        <strain evidence="2">CCUG 49452</strain>
    </source>
</reference>
<sequence>MSTALPINSHPGATARLPPGHYRIAAITDGDYALSQRGKAWVFDSNSDTLWASNHGLSGATTGRSGLQATTNDPDPFVLLDIDQQSPIDTQKYRYITVDMTLDQVPAQESGLLVWWGDQAGTVSNPSDFISVRAGRATYQIDLGRSPQWTGLVRALRIDPLNGPHAGQNIGLTLHSVRLTQAAGFQETVVYNDAPLHINARPTVEILSPSPEDGEDYALVEQGKAWAMQSGQVLRPELSNLLHWEYTTGIPDLQPTGAFFHATSRPATAGHTEGDPHVFLAFQENTHPIDANTYRWLGFDLYVPMDATAQSELTRGAVMRLAWKSNDADPGVTTDDIILRPGLQRYWFDMNKLVYEPATARTWADGVRYLRIDPLEFPESRSFYVGTAQLRSTPSARYVLPITVQLDDADGDLLNIRVLSGSTLLGQATELAPGQTHQVIANLAALPTGEHPITVEVSDAWSRVQRTALVPVLKLAANAPLPPAQIKSADRVFAWAQHLFGNTLGTGSASSQNHACLQNFPGAYGRNYATSGICLFTVDGLVLLTMPGGNLALAGMLSQLLNQAAAAGF</sequence>